<keyword evidence="1" id="KW-1133">Transmembrane helix</keyword>
<dbReference type="EMBL" id="FTOU01000011">
    <property type="protein sequence ID" value="SIS99443.1"/>
    <property type="molecule type" value="Genomic_DNA"/>
</dbReference>
<proteinExistence type="predicted"/>
<keyword evidence="1" id="KW-0812">Transmembrane</keyword>
<sequence length="110" mass="12396">MRRKFEAVLLGFALTLFLAWSLAAFWFQFERFAMLACLGAVVVAGILGVLASRNMRRGWLAFITCLGATMLWWSGITPRQDLIWAPDVARGVTAEFQSDTVIVHNIRDFV</sequence>
<dbReference type="Proteomes" id="UP001215549">
    <property type="component" value="Chromosome"/>
</dbReference>
<evidence type="ECO:0000313" key="5">
    <source>
        <dbReference type="Proteomes" id="UP001215549"/>
    </source>
</evidence>
<feature type="transmembrane region" description="Helical" evidence="1">
    <location>
        <begin position="58"/>
        <end position="76"/>
    </location>
</feature>
<evidence type="ECO:0000313" key="4">
    <source>
        <dbReference type="Proteomes" id="UP000186216"/>
    </source>
</evidence>
<reference evidence="3 5" key="2">
    <citation type="submission" date="2021-01" db="EMBL/GenBank/DDBJ databases">
        <title>Biogeographic distribution of Paracoccus.</title>
        <authorList>
            <person name="Hollensteiner J."/>
            <person name="Leineberger J."/>
            <person name="Brinkhoff T."/>
            <person name="Daniel R."/>
        </authorList>
    </citation>
    <scope>NUCLEOTIDE SEQUENCE [LARGE SCALE GENOMIC DNA]</scope>
    <source>
        <strain evidence="3 5">DSM 18447</strain>
    </source>
</reference>
<evidence type="ECO:0000313" key="3">
    <source>
        <dbReference type="EMBL" id="WCR01511.1"/>
    </source>
</evidence>
<accession>A0AA46A6L2</accession>
<dbReference type="RefSeq" id="WP_141225870.1">
    <property type="nucleotide sequence ID" value="NZ_CP067140.1"/>
</dbReference>
<dbReference type="EMBL" id="CP067140">
    <property type="protein sequence ID" value="WCR01511.1"/>
    <property type="molecule type" value="Genomic_DNA"/>
</dbReference>
<organism evidence="2 4">
    <name type="scientific">Paracoccus saliphilus</name>
    <dbReference type="NCBI Taxonomy" id="405559"/>
    <lineage>
        <taxon>Bacteria</taxon>
        <taxon>Pseudomonadati</taxon>
        <taxon>Pseudomonadota</taxon>
        <taxon>Alphaproteobacteria</taxon>
        <taxon>Rhodobacterales</taxon>
        <taxon>Paracoccaceae</taxon>
        <taxon>Paracoccus</taxon>
    </lineage>
</organism>
<protein>
    <submittedName>
        <fullName evidence="2">Uncharacterized protein</fullName>
    </submittedName>
</protein>
<gene>
    <name evidence="3" type="ORF">JHX88_11175</name>
    <name evidence="2" type="ORF">SAMN05421772_111134</name>
</gene>
<feature type="transmembrane region" description="Helical" evidence="1">
    <location>
        <begin position="33"/>
        <end position="51"/>
    </location>
</feature>
<evidence type="ECO:0000313" key="2">
    <source>
        <dbReference type="EMBL" id="SIS99443.1"/>
    </source>
</evidence>
<evidence type="ECO:0000256" key="1">
    <source>
        <dbReference type="SAM" id="Phobius"/>
    </source>
</evidence>
<name>A0AA46A6L2_9RHOB</name>
<dbReference type="AlphaFoldDB" id="A0AA46A6L2"/>
<keyword evidence="1" id="KW-0472">Membrane</keyword>
<keyword evidence="5" id="KW-1185">Reference proteome</keyword>
<reference evidence="2 4" key="1">
    <citation type="submission" date="2017-01" db="EMBL/GenBank/DDBJ databases">
        <authorList>
            <person name="Varghese N."/>
            <person name="Submissions S."/>
        </authorList>
    </citation>
    <scope>NUCLEOTIDE SEQUENCE [LARGE SCALE GENOMIC DNA]</scope>
    <source>
        <strain evidence="2 4">DSM 18447</strain>
    </source>
</reference>
<dbReference type="Proteomes" id="UP000186216">
    <property type="component" value="Unassembled WGS sequence"/>
</dbReference>